<evidence type="ECO:0000256" key="1">
    <source>
        <dbReference type="SAM" id="SignalP"/>
    </source>
</evidence>
<protein>
    <recommendedName>
        <fullName evidence="4">Porin</fullName>
    </recommendedName>
</protein>
<evidence type="ECO:0000313" key="2">
    <source>
        <dbReference type="EMBL" id="NVO58189.1"/>
    </source>
</evidence>
<organism evidence="2 3">
    <name type="scientific">Ruegeria haliotis</name>
    <dbReference type="NCBI Taxonomy" id="2747601"/>
    <lineage>
        <taxon>Bacteria</taxon>
        <taxon>Pseudomonadati</taxon>
        <taxon>Pseudomonadota</taxon>
        <taxon>Alphaproteobacteria</taxon>
        <taxon>Rhodobacterales</taxon>
        <taxon>Roseobacteraceae</taxon>
        <taxon>Ruegeria</taxon>
    </lineage>
</organism>
<reference evidence="2 3" key="1">
    <citation type="submission" date="2020-06" db="EMBL/GenBank/DDBJ databases">
        <authorList>
            <person name="Cao W.R."/>
        </authorList>
    </citation>
    <scope>NUCLEOTIDE SEQUENCE [LARGE SCALE GENOMIC DNA]</scope>
    <source>
        <strain evidence="2 3">B1Z28</strain>
    </source>
</reference>
<keyword evidence="1" id="KW-0732">Signal</keyword>
<dbReference type="EMBL" id="JABXWT010000019">
    <property type="protein sequence ID" value="NVO58189.1"/>
    <property type="molecule type" value="Genomic_DNA"/>
</dbReference>
<comment type="caution">
    <text evidence="2">The sequence shown here is derived from an EMBL/GenBank/DDBJ whole genome shotgun (WGS) entry which is preliminary data.</text>
</comment>
<name>A0ABX2PYX8_9RHOB</name>
<sequence length="339" mass="36145">MICSRSLTSLPFIVLASTVFAQDSRFSAEFSVEIESDFTFESDESDAELTDTFATIEGALGYQFTNQFSLQSTLVFEPVEDATNDRFFEDQGLYAEELFLEYDFGAASVAVGKFNPGFGFAWDIAPGVFGVDFAEDYEITERVGAAVTVPFSGIGGTHELSFYAFTTDRSFLSNSLITERGQLRLEDGGVSNTDGIESFVLSLAGSFGDTAYTFALQNQASGEGDAADQSGAVLGLVYLLNAGSKEIELLGEVAYFDEFDGTTDSATYATIGAAVPVGPVVLSAVLASRDFEGASADTLATVSAEWPLADNLGVSLAYRYGDEEGVKSQTLGALLAYEF</sequence>
<proteinExistence type="predicted"/>
<feature type="signal peptide" evidence="1">
    <location>
        <begin position="1"/>
        <end position="21"/>
    </location>
</feature>
<keyword evidence="3" id="KW-1185">Reference proteome</keyword>
<gene>
    <name evidence="2" type="ORF">HW561_20560</name>
</gene>
<feature type="chain" id="PRO_5046797071" description="Porin" evidence="1">
    <location>
        <begin position="22"/>
        <end position="339"/>
    </location>
</feature>
<dbReference type="Proteomes" id="UP000630805">
    <property type="component" value="Unassembled WGS sequence"/>
</dbReference>
<evidence type="ECO:0008006" key="4">
    <source>
        <dbReference type="Google" id="ProtNLM"/>
    </source>
</evidence>
<evidence type="ECO:0000313" key="3">
    <source>
        <dbReference type="Proteomes" id="UP000630805"/>
    </source>
</evidence>
<dbReference type="RefSeq" id="WP_176867232.1">
    <property type="nucleotide sequence ID" value="NZ_JABXWT010000019.1"/>
</dbReference>
<accession>A0ABX2PYX8</accession>
<dbReference type="SUPFAM" id="SSF56935">
    <property type="entry name" value="Porins"/>
    <property type="match status" value="1"/>
</dbReference>